<reference evidence="3 4" key="1">
    <citation type="submission" date="2019-01" db="EMBL/GenBank/DDBJ databases">
        <title>Sequencing of cultivated peanut Arachis hypogaea provides insights into genome evolution and oil improvement.</title>
        <authorList>
            <person name="Chen X."/>
        </authorList>
    </citation>
    <scope>NUCLEOTIDE SEQUENCE [LARGE SCALE GENOMIC DNA]</scope>
    <source>
        <strain evidence="4">cv. Fuhuasheng</strain>
        <tissue evidence="3">Leaves</tissue>
    </source>
</reference>
<name>A0A444ZR40_ARAHY</name>
<dbReference type="Gene3D" id="1.20.1280.50">
    <property type="match status" value="4"/>
</dbReference>
<feature type="domain" description="F-box" evidence="2">
    <location>
        <begin position="12"/>
        <end position="56"/>
    </location>
</feature>
<dbReference type="PANTHER" id="PTHR31672:SF13">
    <property type="entry name" value="F-BOX PROTEIN CPR30-LIKE"/>
    <property type="match status" value="1"/>
</dbReference>
<sequence>MERNQLGMNDILPQELIDRIFLRVPAKDLFRLRFVSKLWHSFISDRHFAESHYNFHSASSRSLFLVKDYTNACCVPLDTLFDVAAAPPTFKEVSLPSRKTPYSLFSLLGSCRGFLLLEEKPANFLVIWNPLTGSSKTISYSHIASEIQPDDAFRYGFGFDASRDDYLIVLSWLDNYNQHRLVCFSLRTNSWINLDAALPKPLGRWKQRKRSDLFLHGAIHWLCCSSEDYIDDDILIFDLKERSFSKISIPKQLVGCYPIYLITLGGCLALCSDDKHKTEIWVMKEYKVPSSWILMYKIPYGNNVPICMSNGSDIIALNCTMRYSKLRFVKYNVNGELLNYSPLPFSEYKYFYRSSCVYTESLFPFPGDIKDRNKKNKTGMSMERKHMGMNDILPPELIHRILLRVPARDLFRLRFISKLWHSLISDRDFAESHYDLNSAASSHSHFFLVKNCTHAWCIQLDTLFDVAAAPPTHKEVFLPSRKMPSLPCSLFRTVGSCRGFVLLKKPDFLVILNPVTGSSKTISYSHIKVPCHDLIQYGFGFDASRDDYLIVLSWLDNYMQHRLVCFSLRTNSWINLDAALPKSMCRWKQQLSGWFLHGAIHWLCYSSQDYIDDGILIFDLKERSFSKISMPKQLEGCHPINLIILGGCLALYWNDVDNNKTKIWVMKEYKVPSSWILIYEIPYGMPLCISNRSDIIALNFTQMYSNIRFAKYNVSGELLNYSPPPRPQYYHFSESFCVYTESLLLFSDDIKDWDKKKKTGQECFEQHDDLGMNDILPQELIHRIFLRVPAKDLFRLRFVSKLWHSLISDPHFAESHYNFHSASSRSVLLVKDYTNACCVPLDTLFDVAAAPPTFKESMDMNDILPPELIHRILLRVPAGDLFRLRFISKLWHSLISDPDFAESHYVLNSAASSHSHFFLLKNCTNNAWCVQLDTLFDVAAAPTTHKEVSLPFRKMPSLSCSLFRTMGSCRGFVLLDKKLDFLVIWNPVTGSSKTISYSHIKVPRYDLIRYGFGFDASRDDYLIVLSWHDDYKQHRLVCFSLRTNSWINLDASLPKYMSRWKHQLFGWFLHGAIHWLCYSSKGYIDDGILIFDLKERSFSKISIPQQLVGDYPIHFIILTILGGCLALYLYDNDNNKTKIWVMKEYKVPSSWILYEIPYGMPLCMSNGSNIIAINFTPWDYKLRFVKYNVSGELLNYSPRPLSEYDYFYRSFCVYTESLFPFPGHIKDKDKKKKTGM</sequence>
<dbReference type="CDD" id="cd22157">
    <property type="entry name" value="F-box_AtFBW1-like"/>
    <property type="match status" value="2"/>
</dbReference>
<feature type="domain" description="F-box" evidence="2">
    <location>
        <begin position="864"/>
        <end position="904"/>
    </location>
</feature>
<keyword evidence="1" id="KW-0812">Transmembrane</keyword>
<protein>
    <recommendedName>
        <fullName evidence="2">F-box domain-containing protein</fullName>
    </recommendedName>
</protein>
<dbReference type="Proteomes" id="UP000289738">
    <property type="component" value="Chromosome B04"/>
</dbReference>
<organism evidence="3 4">
    <name type="scientific">Arachis hypogaea</name>
    <name type="common">Peanut</name>
    <dbReference type="NCBI Taxonomy" id="3818"/>
    <lineage>
        <taxon>Eukaryota</taxon>
        <taxon>Viridiplantae</taxon>
        <taxon>Streptophyta</taxon>
        <taxon>Embryophyta</taxon>
        <taxon>Tracheophyta</taxon>
        <taxon>Spermatophyta</taxon>
        <taxon>Magnoliopsida</taxon>
        <taxon>eudicotyledons</taxon>
        <taxon>Gunneridae</taxon>
        <taxon>Pentapetalae</taxon>
        <taxon>rosids</taxon>
        <taxon>fabids</taxon>
        <taxon>Fabales</taxon>
        <taxon>Fabaceae</taxon>
        <taxon>Papilionoideae</taxon>
        <taxon>50 kb inversion clade</taxon>
        <taxon>dalbergioids sensu lato</taxon>
        <taxon>Dalbergieae</taxon>
        <taxon>Pterocarpus clade</taxon>
        <taxon>Arachis</taxon>
    </lineage>
</organism>
<gene>
    <name evidence="3" type="ORF">Ahy_B04g073706</name>
</gene>
<dbReference type="SMART" id="SM00256">
    <property type="entry name" value="FBOX"/>
    <property type="match status" value="4"/>
</dbReference>
<keyword evidence="1" id="KW-0472">Membrane</keyword>
<feature type="domain" description="F-box" evidence="2">
    <location>
        <begin position="393"/>
        <end position="433"/>
    </location>
</feature>
<dbReference type="Pfam" id="PF07734">
    <property type="entry name" value="FBA_1"/>
    <property type="match status" value="3"/>
</dbReference>
<dbReference type="InterPro" id="IPR017451">
    <property type="entry name" value="F-box-assoc_interact_dom"/>
</dbReference>
<feature type="domain" description="F-box" evidence="2">
    <location>
        <begin position="776"/>
        <end position="820"/>
    </location>
</feature>
<dbReference type="AlphaFoldDB" id="A0A444ZR40"/>
<proteinExistence type="predicted"/>
<dbReference type="InterPro" id="IPR050796">
    <property type="entry name" value="SCF_F-box_component"/>
</dbReference>
<dbReference type="InterPro" id="IPR036047">
    <property type="entry name" value="F-box-like_dom_sf"/>
</dbReference>
<evidence type="ECO:0000259" key="2">
    <source>
        <dbReference type="PROSITE" id="PS50181"/>
    </source>
</evidence>
<dbReference type="EMBL" id="SDMP01000014">
    <property type="protein sequence ID" value="RYR16669.1"/>
    <property type="molecule type" value="Genomic_DNA"/>
</dbReference>
<comment type="caution">
    <text evidence="3">The sequence shown here is derived from an EMBL/GenBank/DDBJ whole genome shotgun (WGS) entry which is preliminary data.</text>
</comment>
<dbReference type="Pfam" id="PF00646">
    <property type="entry name" value="F-box"/>
    <property type="match status" value="4"/>
</dbReference>
<keyword evidence="4" id="KW-1185">Reference proteome</keyword>
<dbReference type="PROSITE" id="PS50181">
    <property type="entry name" value="FBOX"/>
    <property type="match status" value="4"/>
</dbReference>
<dbReference type="NCBIfam" id="TIGR01640">
    <property type="entry name" value="F_box_assoc_1"/>
    <property type="match status" value="3"/>
</dbReference>
<dbReference type="InterPro" id="IPR001810">
    <property type="entry name" value="F-box_dom"/>
</dbReference>
<dbReference type="SUPFAM" id="SSF81383">
    <property type="entry name" value="F-box domain"/>
    <property type="match status" value="4"/>
</dbReference>
<accession>A0A444ZR40</accession>
<dbReference type="InterPro" id="IPR011043">
    <property type="entry name" value="Gal_Oxase/kelch_b-propeller"/>
</dbReference>
<dbReference type="SUPFAM" id="SSF50965">
    <property type="entry name" value="Galactose oxidase, central domain"/>
    <property type="match status" value="1"/>
</dbReference>
<dbReference type="PANTHER" id="PTHR31672">
    <property type="entry name" value="BNACNNG10540D PROTEIN"/>
    <property type="match status" value="1"/>
</dbReference>
<dbReference type="InterPro" id="IPR006527">
    <property type="entry name" value="F-box-assoc_dom_typ1"/>
</dbReference>
<keyword evidence="1" id="KW-1133">Transmembrane helix</keyword>
<evidence type="ECO:0000313" key="4">
    <source>
        <dbReference type="Proteomes" id="UP000289738"/>
    </source>
</evidence>
<evidence type="ECO:0000313" key="3">
    <source>
        <dbReference type="EMBL" id="RYR16669.1"/>
    </source>
</evidence>
<evidence type="ECO:0000256" key="1">
    <source>
        <dbReference type="SAM" id="Phobius"/>
    </source>
</evidence>
<feature type="transmembrane region" description="Helical" evidence="1">
    <location>
        <begin position="1111"/>
        <end position="1130"/>
    </location>
</feature>